<dbReference type="EMBL" id="QMFZ01000027">
    <property type="protein sequence ID" value="RBB35703.1"/>
    <property type="molecule type" value="Genomic_DNA"/>
</dbReference>
<evidence type="ECO:0000256" key="1">
    <source>
        <dbReference type="SAM" id="Phobius"/>
    </source>
</evidence>
<comment type="caution">
    <text evidence="2">The sequence shown here is derived from an EMBL/GenBank/DDBJ whole genome shotgun (WGS) entry which is preliminary data.</text>
</comment>
<dbReference type="AlphaFoldDB" id="A0A365QNT5"/>
<keyword evidence="1" id="KW-0472">Membrane</keyword>
<accession>A0A365QNT5</accession>
<keyword evidence="1" id="KW-1133">Transmembrane helix</keyword>
<evidence type="ECO:0000313" key="2">
    <source>
        <dbReference type="EMBL" id="RBB35703.1"/>
    </source>
</evidence>
<evidence type="ECO:0000313" key="3">
    <source>
        <dbReference type="Proteomes" id="UP000252458"/>
    </source>
</evidence>
<dbReference type="Proteomes" id="UP000252458">
    <property type="component" value="Unassembled WGS sequence"/>
</dbReference>
<reference evidence="2 3" key="1">
    <citation type="submission" date="2018-06" db="EMBL/GenBank/DDBJ databases">
        <title>Draft genome sequence of Burkholderia reimsis strain BE51 isolated from a French agricultural soil.</title>
        <authorList>
            <person name="Esmaeel Q."/>
        </authorList>
    </citation>
    <scope>NUCLEOTIDE SEQUENCE [LARGE SCALE GENOMIC DNA]</scope>
    <source>
        <strain evidence="2 3">BE51</strain>
    </source>
</reference>
<gene>
    <name evidence="2" type="ORF">DPV79_27170</name>
</gene>
<feature type="transmembrane region" description="Helical" evidence="1">
    <location>
        <begin position="29"/>
        <end position="46"/>
    </location>
</feature>
<name>A0A365QNT5_9BURK</name>
<proteinExistence type="predicted"/>
<keyword evidence="1" id="KW-0812">Transmembrane</keyword>
<sequence>MSLARICAIYRPSNLFEEMFMSPVSPLDYLAAFALAFVGGALLAMCHCRYVGKVRREACANA</sequence>
<keyword evidence="3" id="KW-1185">Reference proteome</keyword>
<organism evidence="2 3">
    <name type="scientific">Burkholderia reimsis</name>
    <dbReference type="NCBI Taxonomy" id="2234132"/>
    <lineage>
        <taxon>Bacteria</taxon>
        <taxon>Pseudomonadati</taxon>
        <taxon>Pseudomonadota</taxon>
        <taxon>Betaproteobacteria</taxon>
        <taxon>Burkholderiales</taxon>
        <taxon>Burkholderiaceae</taxon>
        <taxon>Burkholderia</taxon>
    </lineage>
</organism>
<protein>
    <submittedName>
        <fullName evidence="2">Uncharacterized protein</fullName>
    </submittedName>
</protein>